<organism evidence="1 2">
    <name type="scientific">Virgisporangium aliadipatigenens</name>
    <dbReference type="NCBI Taxonomy" id="741659"/>
    <lineage>
        <taxon>Bacteria</taxon>
        <taxon>Bacillati</taxon>
        <taxon>Actinomycetota</taxon>
        <taxon>Actinomycetes</taxon>
        <taxon>Micromonosporales</taxon>
        <taxon>Micromonosporaceae</taxon>
        <taxon>Virgisporangium</taxon>
    </lineage>
</organism>
<comment type="caution">
    <text evidence="1">The sequence shown here is derived from an EMBL/GenBank/DDBJ whole genome shotgun (WGS) entry which is preliminary data.</text>
</comment>
<evidence type="ECO:0000313" key="1">
    <source>
        <dbReference type="EMBL" id="GIJ43416.1"/>
    </source>
</evidence>
<keyword evidence="2" id="KW-1185">Reference proteome</keyword>
<dbReference type="Proteomes" id="UP000619260">
    <property type="component" value="Unassembled WGS sequence"/>
</dbReference>
<gene>
    <name evidence="1" type="ORF">Val02_03020</name>
</gene>
<proteinExistence type="predicted"/>
<protein>
    <submittedName>
        <fullName evidence="1">Uncharacterized protein</fullName>
    </submittedName>
</protein>
<name>A0A8J3YG86_9ACTN</name>
<dbReference type="AlphaFoldDB" id="A0A8J3YG86"/>
<accession>A0A8J3YG86</accession>
<dbReference type="EMBL" id="BOPF01000002">
    <property type="protein sequence ID" value="GIJ43416.1"/>
    <property type="molecule type" value="Genomic_DNA"/>
</dbReference>
<dbReference type="RefSeq" id="WP_203897001.1">
    <property type="nucleotide sequence ID" value="NZ_BOPF01000002.1"/>
</dbReference>
<sequence>MENIGMINRGRVTALFGAGLLLLSLVGVPARAGAAPVSSTAPASLEAPARTAPLAPEAAPAVRPAGEALDTCGGPVAFGRVLLCPTISGTEQHLYTITTTRDDDTLDFAFIGEFGLRAELRGANGTCDPLDTDTCRTGAAGVYTLTVSLHPASEPGPYSLSVESRRAPSACTPLPAEAFAFPGPGSPATMPVGTAAVCYTFDQPAGAVLHVTDPAGGQVRGEIVDGTDTRLCHVPSAVVSSAPCVLSRPGPYRILLRPYNPGEHAYALWLPRISQPSGCAVLPVAPFGDPGDATAAGSVRLDHLGCHRLTGLEAGRVGVRISHNSRARYALYDDAGLQVCAGLPASAAESFVCTVPRTGDYSLVVARWTTGGGAEPVDPVIDYRVAVVPLNRSTGCTATGTAWDTPTLRIHQASTVQSTCHTFSADAGDVVGRYTEAIGSGFVMSWFLNADGTPFCVSSGPETATRCVVPASGTFRFVSYVSNSPSAPTTADYAAQLRRFNSPVGCPVVSPGAFNAGPAGPLGTTRCRLLDIPTAGRYRIDAVGPDNTVWWAGVYRLDGASLSDCGVVCTIPAPGRYLLFVDVDGTGRSVVDENDAFATILVRDGPAGCAAVSDSGLRDATRTVGFATGRLECLLLPSPAGATIIQQVPLDPAIFPTTTVFDAQGTYLCGNWELRLVGCVLRGTGPFYAVIVPPAGVASGSFVTGFARTDGPSSCPTLTRTAGRGLFATGADRFVGCYVVPSDQHSGAQTITVRRVRGASTMTVSVYGADGSRYCGYGNIGKEATLTCSVPAGGRALVLVEAEAVTGSFEVTYRDPRN</sequence>
<evidence type="ECO:0000313" key="2">
    <source>
        <dbReference type="Proteomes" id="UP000619260"/>
    </source>
</evidence>
<reference evidence="1" key="1">
    <citation type="submission" date="2021-01" db="EMBL/GenBank/DDBJ databases">
        <title>Whole genome shotgun sequence of Virgisporangium aliadipatigenens NBRC 105644.</title>
        <authorList>
            <person name="Komaki H."/>
            <person name="Tamura T."/>
        </authorList>
    </citation>
    <scope>NUCLEOTIDE SEQUENCE</scope>
    <source>
        <strain evidence="1">NBRC 105644</strain>
    </source>
</reference>